<proteinExistence type="predicted"/>
<accession>A0A0P1GHN2</accession>
<dbReference type="PANTHER" id="PTHR35841">
    <property type="entry name" value="PHOSPHONATES-BINDING PERIPLASMIC PROTEIN"/>
    <property type="match status" value="1"/>
</dbReference>
<protein>
    <submittedName>
        <fullName evidence="1">Phosphate/phosphite/phosphonate ABC transporters, periplasmic binding protein</fullName>
    </submittedName>
</protein>
<dbReference type="AlphaFoldDB" id="A0A0P1GHN2"/>
<dbReference type="PANTHER" id="PTHR35841:SF1">
    <property type="entry name" value="PHOSPHONATES-BINDING PERIPLASMIC PROTEIN"/>
    <property type="match status" value="1"/>
</dbReference>
<dbReference type="OrthoDB" id="7353682at2"/>
<dbReference type="Gene3D" id="3.40.190.10">
    <property type="entry name" value="Periplasmic binding protein-like II"/>
    <property type="match status" value="1"/>
</dbReference>
<dbReference type="Proteomes" id="UP000052022">
    <property type="component" value="Unassembled WGS sequence"/>
</dbReference>
<evidence type="ECO:0000313" key="1">
    <source>
        <dbReference type="EMBL" id="CUH81234.1"/>
    </source>
</evidence>
<dbReference type="Pfam" id="PF12974">
    <property type="entry name" value="Phosphonate-bd"/>
    <property type="match status" value="1"/>
</dbReference>
<keyword evidence="2" id="KW-1185">Reference proteome</keyword>
<dbReference type="STRING" id="928856.SAMN04488049_102145"/>
<gene>
    <name evidence="1" type="ORF">TRM7557_03309</name>
</gene>
<dbReference type="RefSeq" id="WP_058291303.1">
    <property type="nucleotide sequence ID" value="NZ_CYSD01000042.1"/>
</dbReference>
<reference evidence="1 2" key="1">
    <citation type="submission" date="2015-09" db="EMBL/GenBank/DDBJ databases">
        <authorList>
            <consortium name="Swine Surveillance"/>
        </authorList>
    </citation>
    <scope>NUCLEOTIDE SEQUENCE [LARGE SCALE GENOMIC DNA]</scope>
    <source>
        <strain evidence="1 2">CECT 7557</strain>
    </source>
</reference>
<dbReference type="SUPFAM" id="SSF53850">
    <property type="entry name" value="Periplasmic binding protein-like II"/>
    <property type="match status" value="1"/>
</dbReference>
<sequence length="254" mass="27762">MIATLPMYDRPELRAATDALWGEIRTALGRGPEALDREIDMWEAWQSPDLLLAQTCGMPFRTRLYGKVQLVATPDYGLPGCPAGHYNSVIIARKDRVGNDLKTFAGQRFAYNEALSQSGWAAPMMHMRPHDMLPGELVETGGHRNSAAAVAEDRADFAAIDALTWQLLCDYEPLTEGLVEIERTEPTPALPYITAKTEDGAALFAAMETALGALSAEHRNALHLRGVVRLEPSAYLAIPTPPGPTLVQDRLARA</sequence>
<organism evidence="1 2">
    <name type="scientific">Tritonibacter multivorans</name>
    <dbReference type="NCBI Taxonomy" id="928856"/>
    <lineage>
        <taxon>Bacteria</taxon>
        <taxon>Pseudomonadati</taxon>
        <taxon>Pseudomonadota</taxon>
        <taxon>Alphaproteobacteria</taxon>
        <taxon>Rhodobacterales</taxon>
        <taxon>Paracoccaceae</taxon>
        <taxon>Tritonibacter</taxon>
    </lineage>
</organism>
<name>A0A0P1GHN2_9RHOB</name>
<dbReference type="EMBL" id="CYSD01000042">
    <property type="protein sequence ID" value="CUH81234.1"/>
    <property type="molecule type" value="Genomic_DNA"/>
</dbReference>
<evidence type="ECO:0000313" key="2">
    <source>
        <dbReference type="Proteomes" id="UP000052022"/>
    </source>
</evidence>